<feature type="compositionally biased region" description="Basic and acidic residues" evidence="1">
    <location>
        <begin position="26"/>
        <end position="53"/>
    </location>
</feature>
<reference evidence="2" key="2">
    <citation type="submission" date="2020-11" db="EMBL/GenBank/DDBJ databases">
        <authorList>
            <person name="McCartney M.A."/>
            <person name="Auch B."/>
            <person name="Kono T."/>
            <person name="Mallez S."/>
            <person name="Becker A."/>
            <person name="Gohl D.M."/>
            <person name="Silverstein K.A.T."/>
            <person name="Koren S."/>
            <person name="Bechman K.B."/>
            <person name="Herman A."/>
            <person name="Abrahante J.E."/>
            <person name="Garbe J."/>
        </authorList>
    </citation>
    <scope>NUCLEOTIDE SEQUENCE</scope>
    <source>
        <strain evidence="2">Duluth1</strain>
        <tissue evidence="2">Whole animal</tissue>
    </source>
</reference>
<feature type="compositionally biased region" description="Basic residues" evidence="1">
    <location>
        <begin position="8"/>
        <end position="17"/>
    </location>
</feature>
<dbReference type="EMBL" id="JAIWYP010000003">
    <property type="protein sequence ID" value="KAH3851401.1"/>
    <property type="molecule type" value="Genomic_DNA"/>
</dbReference>
<evidence type="ECO:0000256" key="1">
    <source>
        <dbReference type="SAM" id="MobiDB-lite"/>
    </source>
</evidence>
<name>A0A9D4R1B2_DREPO</name>
<protein>
    <submittedName>
        <fullName evidence="2">Uncharacterized protein</fullName>
    </submittedName>
</protein>
<evidence type="ECO:0000313" key="3">
    <source>
        <dbReference type="Proteomes" id="UP000828390"/>
    </source>
</evidence>
<keyword evidence="3" id="KW-1185">Reference proteome</keyword>
<proteinExistence type="predicted"/>
<dbReference type="AlphaFoldDB" id="A0A9D4R1B2"/>
<organism evidence="2 3">
    <name type="scientific">Dreissena polymorpha</name>
    <name type="common">Zebra mussel</name>
    <name type="synonym">Mytilus polymorpha</name>
    <dbReference type="NCBI Taxonomy" id="45954"/>
    <lineage>
        <taxon>Eukaryota</taxon>
        <taxon>Metazoa</taxon>
        <taxon>Spiralia</taxon>
        <taxon>Lophotrochozoa</taxon>
        <taxon>Mollusca</taxon>
        <taxon>Bivalvia</taxon>
        <taxon>Autobranchia</taxon>
        <taxon>Heteroconchia</taxon>
        <taxon>Euheterodonta</taxon>
        <taxon>Imparidentia</taxon>
        <taxon>Neoheterodontei</taxon>
        <taxon>Myida</taxon>
        <taxon>Dreissenoidea</taxon>
        <taxon>Dreissenidae</taxon>
        <taxon>Dreissena</taxon>
    </lineage>
</organism>
<sequence>MTQLSSKKVYRTPKTRTKTSLLKASVKSDAEGEPSDRERRSPEQVDRILQRSL</sequence>
<gene>
    <name evidence="2" type="ORF">DPMN_093882</name>
</gene>
<dbReference type="Proteomes" id="UP000828390">
    <property type="component" value="Unassembled WGS sequence"/>
</dbReference>
<accession>A0A9D4R1B2</accession>
<comment type="caution">
    <text evidence="2">The sequence shown here is derived from an EMBL/GenBank/DDBJ whole genome shotgun (WGS) entry which is preliminary data.</text>
</comment>
<feature type="region of interest" description="Disordered" evidence="1">
    <location>
        <begin position="1"/>
        <end position="53"/>
    </location>
</feature>
<evidence type="ECO:0000313" key="2">
    <source>
        <dbReference type="EMBL" id="KAH3851401.1"/>
    </source>
</evidence>
<reference evidence="2" key="1">
    <citation type="journal article" date="2019" name="bioRxiv">
        <title>The Genome of the Zebra Mussel, Dreissena polymorpha: A Resource for Invasive Species Research.</title>
        <authorList>
            <person name="McCartney M.A."/>
            <person name="Auch B."/>
            <person name="Kono T."/>
            <person name="Mallez S."/>
            <person name="Zhang Y."/>
            <person name="Obille A."/>
            <person name="Becker A."/>
            <person name="Abrahante J.E."/>
            <person name="Garbe J."/>
            <person name="Badalamenti J.P."/>
            <person name="Herman A."/>
            <person name="Mangelson H."/>
            <person name="Liachko I."/>
            <person name="Sullivan S."/>
            <person name="Sone E.D."/>
            <person name="Koren S."/>
            <person name="Silverstein K.A.T."/>
            <person name="Beckman K.B."/>
            <person name="Gohl D.M."/>
        </authorList>
    </citation>
    <scope>NUCLEOTIDE SEQUENCE</scope>
    <source>
        <strain evidence="2">Duluth1</strain>
        <tissue evidence="2">Whole animal</tissue>
    </source>
</reference>